<dbReference type="RefSeq" id="XP_066934802.1">
    <property type="nucleotide sequence ID" value="XM_067078701.1"/>
</dbReference>
<accession>A0A7M6DRE4</accession>
<sequence>MSLVKVLLLLLIIHLACGVSLGKDFHSLQQALDKIIEDFQQNPTNPRYKTQFTLIQEEFHIPVNVFIWSPIEQYGCNVKCLQHNCFFKPGQLTSRVDEGAFSPRMLFCVNNNVLLIQRIYLCTKENGCKTYSGSKDFFNLLPAQILERFPYALYHQSGFSFVLVDFLFEMVASGNNFRQISQILANLRNVYLYKMDKGQSLNNELTKFPSADKLENVFFHFFYLKSQEYQDSIDSRSPVLFISADHTFKVSRKAGGFRSIDNQFVSSDLKLFIVMDCTGSIVGWKLTESTKHNELKDLIHTIHSRFPNLGQVVIDNCCQDRELYRGIFGTNIDIKLDLFHAVQRISKLFPNRRKNQMVRKFISDFGLIFRDPMDLGKTRKRPTPNKEVILKNLDTLFVLHRPFLSTLSEAKSNELDEEIRKLKVHIEKGCLSGIAPGDGTEQNENLHRLLNRSLLRGVSFVGHELLLAILTLLFYYHNERTNGKKHKCNSKIVPIFPPPSSHAYKTQNQIDDVVTSPAPFYQENLQYDKQNNEDHKQLVKMAFDIMNTTFTVVKEIGKICLHRAFKATDILMKNLTLDSSLNEKNHTDILQYNLNAFQRSIVQVPRDGDCCFRSILLQIHQVIHSVEQTEQLQRQLNELNLGNDITDIDNDITQLRSLFVERLQIDGSYRTFLVENDFEDIETFKERGVFASNNGDFVVKVVCDILRVPITILQSNARLNVQTFIPVSPVFEKPLLIAYNVFEVHYSATKETCESAAEEESQEKDVPVKSAHCYCKKGCVTGKTKKCPCLIASRDCSKKCRCISCHNNKPVNTKGCRCTTSCGGNKSAVRKTKCYCYKKGLSCQNCKCKNCKNPFGLRNEDQDTAKKEPKKRNRNSFKSYRRLRTEEFLTDSGSLLELPEGSWTDQETVCLFTCAEVVYVELKGYQPQPIQTLYNFLVDNGVSSFPKIKMRTKTLKQISGKLAYMGFK</sequence>
<evidence type="ECO:0000313" key="7">
    <source>
        <dbReference type="EnsemblMetazoa" id="CLYHEMP024189.1"/>
    </source>
</evidence>
<dbReference type="PROSITE" id="PS50802">
    <property type="entry name" value="OTU"/>
    <property type="match status" value="1"/>
</dbReference>
<dbReference type="Proteomes" id="UP000594262">
    <property type="component" value="Unplaced"/>
</dbReference>
<dbReference type="EnsemblMetazoa" id="CLYHEMT024189.1">
    <property type="protein sequence ID" value="CLYHEMP024189.1"/>
    <property type="gene ID" value="CLYHEMG024189"/>
</dbReference>
<evidence type="ECO:0000256" key="2">
    <source>
        <dbReference type="ARBA" id="ARBA00007267"/>
    </source>
</evidence>
<evidence type="ECO:0000256" key="4">
    <source>
        <dbReference type="SAM" id="SignalP"/>
    </source>
</evidence>
<dbReference type="InterPro" id="IPR033467">
    <property type="entry name" value="Tesmin/TSO1-like_CXC"/>
</dbReference>
<feature type="domain" description="CRC" evidence="6">
    <location>
        <begin position="769"/>
        <end position="856"/>
    </location>
</feature>
<dbReference type="SUPFAM" id="SSF54001">
    <property type="entry name" value="Cysteine proteinases"/>
    <property type="match status" value="1"/>
</dbReference>
<dbReference type="InterPro" id="IPR003323">
    <property type="entry name" value="OTU_dom"/>
</dbReference>
<dbReference type="SMART" id="SM01114">
    <property type="entry name" value="CXC"/>
    <property type="match status" value="2"/>
</dbReference>
<evidence type="ECO:0000313" key="8">
    <source>
        <dbReference type="Proteomes" id="UP000594262"/>
    </source>
</evidence>
<comment type="similarity">
    <text evidence="2">Belongs to the lin-54 family.</text>
</comment>
<dbReference type="GeneID" id="136822440"/>
<evidence type="ECO:0000256" key="1">
    <source>
        <dbReference type="ARBA" id="ARBA00004123"/>
    </source>
</evidence>
<evidence type="ECO:0000259" key="6">
    <source>
        <dbReference type="PROSITE" id="PS51634"/>
    </source>
</evidence>
<keyword evidence="8" id="KW-1185">Reference proteome</keyword>
<feature type="domain" description="OTU" evidence="5">
    <location>
        <begin position="599"/>
        <end position="730"/>
    </location>
</feature>
<dbReference type="Gene3D" id="3.90.70.80">
    <property type="match status" value="1"/>
</dbReference>
<keyword evidence="4" id="KW-0732">Signal</keyword>
<evidence type="ECO:0000256" key="3">
    <source>
        <dbReference type="ARBA" id="ARBA00023242"/>
    </source>
</evidence>
<dbReference type="PROSITE" id="PS51634">
    <property type="entry name" value="CRC"/>
    <property type="match status" value="1"/>
</dbReference>
<organism evidence="7 8">
    <name type="scientific">Clytia hemisphaerica</name>
    <dbReference type="NCBI Taxonomy" id="252671"/>
    <lineage>
        <taxon>Eukaryota</taxon>
        <taxon>Metazoa</taxon>
        <taxon>Cnidaria</taxon>
        <taxon>Hydrozoa</taxon>
        <taxon>Hydroidolina</taxon>
        <taxon>Leptothecata</taxon>
        <taxon>Obeliida</taxon>
        <taxon>Clytiidae</taxon>
        <taxon>Clytia</taxon>
    </lineage>
</organism>
<dbReference type="OrthoDB" id="5987925at2759"/>
<reference evidence="7" key="1">
    <citation type="submission" date="2021-01" db="UniProtKB">
        <authorList>
            <consortium name="EnsemblMetazoa"/>
        </authorList>
    </citation>
    <scope>IDENTIFICATION</scope>
</reference>
<evidence type="ECO:0000259" key="5">
    <source>
        <dbReference type="PROSITE" id="PS50802"/>
    </source>
</evidence>
<dbReference type="GO" id="GO:0005634">
    <property type="term" value="C:nucleus"/>
    <property type="evidence" value="ECO:0007669"/>
    <property type="project" value="UniProtKB-SubCell"/>
</dbReference>
<feature type="signal peptide" evidence="4">
    <location>
        <begin position="1"/>
        <end position="18"/>
    </location>
</feature>
<proteinExistence type="inferred from homology"/>
<keyword evidence="3" id="KW-0539">Nucleus</keyword>
<dbReference type="InterPro" id="IPR032049">
    <property type="entry name" value="Msl2-CXC"/>
</dbReference>
<dbReference type="CDD" id="cd22744">
    <property type="entry name" value="OTU"/>
    <property type="match status" value="1"/>
</dbReference>
<evidence type="ECO:0008006" key="9">
    <source>
        <dbReference type="Google" id="ProtNLM"/>
    </source>
</evidence>
<dbReference type="AlphaFoldDB" id="A0A7M6DRE4"/>
<dbReference type="CDD" id="cd13122">
    <property type="entry name" value="MSL2_CXC"/>
    <property type="match status" value="1"/>
</dbReference>
<dbReference type="Pfam" id="PF16682">
    <property type="entry name" value="MSL2-CXC"/>
    <property type="match status" value="1"/>
</dbReference>
<protein>
    <recommendedName>
        <fullName evidence="9">Cnidarian restricted protein</fullName>
    </recommendedName>
</protein>
<comment type="subcellular location">
    <subcellularLocation>
        <location evidence="1">Nucleus</location>
    </subcellularLocation>
</comment>
<feature type="chain" id="PRO_5029625867" description="Cnidarian restricted protein" evidence="4">
    <location>
        <begin position="19"/>
        <end position="968"/>
    </location>
</feature>
<dbReference type="InterPro" id="IPR038765">
    <property type="entry name" value="Papain-like_cys_pep_sf"/>
</dbReference>
<name>A0A7M6DRE4_9CNID</name>
<dbReference type="InterPro" id="IPR005172">
    <property type="entry name" value="CRC"/>
</dbReference>